<evidence type="ECO:0000256" key="6">
    <source>
        <dbReference type="ARBA" id="ARBA00022989"/>
    </source>
</evidence>
<evidence type="ECO:0000256" key="1">
    <source>
        <dbReference type="ARBA" id="ARBA00022475"/>
    </source>
</evidence>
<dbReference type="InterPro" id="IPR006741">
    <property type="entry name" value="AgrB"/>
</dbReference>
<keyword evidence="5" id="KW-0378">Hydrolase</keyword>
<evidence type="ECO:0000256" key="3">
    <source>
        <dbReference type="ARBA" id="ARBA00022670"/>
    </source>
</evidence>
<feature type="transmembrane region" description="Helical" evidence="8">
    <location>
        <begin position="125"/>
        <end position="147"/>
    </location>
</feature>
<feature type="transmembrane region" description="Helical" evidence="8">
    <location>
        <begin position="99"/>
        <end position="119"/>
    </location>
</feature>
<feature type="transmembrane region" description="Helical" evidence="8">
    <location>
        <begin position="159"/>
        <end position="178"/>
    </location>
</feature>
<dbReference type="GO" id="GO:0008233">
    <property type="term" value="F:peptidase activity"/>
    <property type="evidence" value="ECO:0007669"/>
    <property type="project" value="UniProtKB-KW"/>
</dbReference>
<evidence type="ECO:0000256" key="7">
    <source>
        <dbReference type="ARBA" id="ARBA00023136"/>
    </source>
</evidence>
<feature type="transmembrane region" description="Helical" evidence="8">
    <location>
        <begin position="74"/>
        <end position="92"/>
    </location>
</feature>
<accession>A0A6M6DKU3</accession>
<keyword evidence="7 8" id="KW-0472">Membrane</keyword>
<feature type="transmembrane region" description="Helical" evidence="8">
    <location>
        <begin position="184"/>
        <end position="203"/>
    </location>
</feature>
<organism evidence="9 10">
    <name type="scientific">Priestia megaterium</name>
    <name type="common">Bacillus megaterium</name>
    <dbReference type="NCBI Taxonomy" id="1404"/>
    <lineage>
        <taxon>Bacteria</taxon>
        <taxon>Bacillati</taxon>
        <taxon>Bacillota</taxon>
        <taxon>Bacilli</taxon>
        <taxon>Bacillales</taxon>
        <taxon>Bacillaceae</taxon>
        <taxon>Priestia</taxon>
    </lineage>
</organism>
<dbReference type="GO" id="GO:0009372">
    <property type="term" value="P:quorum sensing"/>
    <property type="evidence" value="ECO:0007669"/>
    <property type="project" value="UniProtKB-KW"/>
</dbReference>
<keyword evidence="2" id="KW-0673">Quorum sensing</keyword>
<geneLocation type="plasmid" evidence="10">
    <name>pfdu301e</name>
</geneLocation>
<dbReference type="SMART" id="SM00793">
    <property type="entry name" value="AgrB"/>
    <property type="match status" value="1"/>
</dbReference>
<proteinExistence type="predicted"/>
<evidence type="ECO:0000256" key="4">
    <source>
        <dbReference type="ARBA" id="ARBA00022692"/>
    </source>
</evidence>
<dbReference type="Proteomes" id="UP000501076">
    <property type="component" value="Plasmid pFDU301E"/>
</dbReference>
<keyword evidence="4 8" id="KW-0812">Transmembrane</keyword>
<reference evidence="9 10" key="1">
    <citation type="submission" date="2019-10" db="EMBL/GenBank/DDBJ databases">
        <title>Complete genome sequences for adaption low water activity.</title>
        <authorList>
            <person name="Zhao L."/>
            <person name="Zhong J."/>
        </authorList>
    </citation>
    <scope>NUCLEOTIDE SEQUENCE [LARGE SCALE GENOMIC DNA]</scope>
    <source>
        <strain evidence="9 10">FDU301</strain>
        <plasmid evidence="10">pfdu301e</plasmid>
    </source>
</reference>
<keyword evidence="6 8" id="KW-1133">Transmembrane helix</keyword>
<dbReference type="GO" id="GO:0006508">
    <property type="term" value="P:proteolysis"/>
    <property type="evidence" value="ECO:0007669"/>
    <property type="project" value="UniProtKB-KW"/>
</dbReference>
<dbReference type="Pfam" id="PF04647">
    <property type="entry name" value="AgrB"/>
    <property type="match status" value="1"/>
</dbReference>
<gene>
    <name evidence="9" type="ORF">FDZ14_00160</name>
</gene>
<evidence type="ECO:0000313" key="9">
    <source>
        <dbReference type="EMBL" id="QJX74692.1"/>
    </source>
</evidence>
<evidence type="ECO:0000256" key="2">
    <source>
        <dbReference type="ARBA" id="ARBA00022654"/>
    </source>
</evidence>
<dbReference type="EMBL" id="CP045267">
    <property type="protein sequence ID" value="QJX74692.1"/>
    <property type="molecule type" value="Genomic_DNA"/>
</dbReference>
<keyword evidence="3" id="KW-0645">Protease</keyword>
<evidence type="ECO:0008006" key="11">
    <source>
        <dbReference type="Google" id="ProtNLM"/>
    </source>
</evidence>
<keyword evidence="9" id="KW-0614">Plasmid</keyword>
<sequence length="210" mass="24163">MKYNYYGIFILSLKGELYIVLEKISYKWALYLCSSLNKEPDLDILKYGIEVFLKSIIKILSLLFVGVISDNLPLLLIISMSFILLRLASGGFHFSSYHYCYVISISLLTLLSVLSKYLSLLKLDWTFLLISLNLLSITLLLVFKTSININRPNSHKKKMYLFLSIALTIISILVSLIIKDNYLSFSIGIQLSMFSQVITLVKFKKKEQYI</sequence>
<evidence type="ECO:0000313" key="10">
    <source>
        <dbReference type="Proteomes" id="UP000501076"/>
    </source>
</evidence>
<dbReference type="AlphaFoldDB" id="A0A6M6DKU3"/>
<evidence type="ECO:0000256" key="8">
    <source>
        <dbReference type="SAM" id="Phobius"/>
    </source>
</evidence>
<name>A0A6M6DKU3_PRIMG</name>
<keyword evidence="1" id="KW-1003">Cell membrane</keyword>
<evidence type="ECO:0000256" key="5">
    <source>
        <dbReference type="ARBA" id="ARBA00022801"/>
    </source>
</evidence>
<dbReference type="GO" id="GO:0016020">
    <property type="term" value="C:membrane"/>
    <property type="evidence" value="ECO:0007669"/>
    <property type="project" value="InterPro"/>
</dbReference>
<protein>
    <recommendedName>
        <fullName evidence="11">AgrB-like protein</fullName>
    </recommendedName>
</protein>